<evidence type="ECO:0000313" key="2">
    <source>
        <dbReference type="Proteomes" id="UP000095280"/>
    </source>
</evidence>
<keyword evidence="2" id="KW-1185">Reference proteome</keyword>
<protein>
    <submittedName>
        <fullName evidence="3">PE-PGRS family protein</fullName>
    </submittedName>
</protein>
<evidence type="ECO:0000313" key="3">
    <source>
        <dbReference type="WBParaSite" id="maker-uti_cns_0009783-snap-gene-0.9-mRNA-1"/>
    </source>
</evidence>
<accession>A0A1I8I3H6</accession>
<dbReference type="Proteomes" id="UP000095280">
    <property type="component" value="Unplaced"/>
</dbReference>
<dbReference type="AlphaFoldDB" id="A0A1I8I3H6"/>
<reference evidence="3" key="1">
    <citation type="submission" date="2016-11" db="UniProtKB">
        <authorList>
            <consortium name="WormBaseParasite"/>
        </authorList>
    </citation>
    <scope>IDENTIFICATION</scope>
</reference>
<proteinExistence type="predicted"/>
<feature type="region of interest" description="Disordered" evidence="1">
    <location>
        <begin position="178"/>
        <end position="197"/>
    </location>
</feature>
<sequence>LVGLTAAENPTGEVFHLKQAPAGSVVVEKNVCKSVHTLRDIRSSTECIFRASSSGFSAADFKDGVCQIIKLETLVFNETKKVECDIKTEIRAGPDEVFLSENFESQLAKAIYAYKNSSSGRTGSIQTLTVNETGCYRMEALGARGGSSNSPVYTGGFGARIGGSFNLTAGTQLSLVIGQRGSDPSESSSSGPSGGGGGTFVYRSSDNLLYLAAGGGGGGAAGFNGRNGSAGPNGSGSVGSVSVSYIGSGGANGQPGSYGPSLSSWKGGLGAGWLGAASARTTTCSGDRGGGISQGWVGGVAAHSNEGAVGGFGGGGGGSHSIGSSGAGGGFSGGGAGSQGTQAGGGGGSFCSGVGCSGESGGNSLSDSGLLLFGLIRYGSCA</sequence>
<evidence type="ECO:0000256" key="1">
    <source>
        <dbReference type="SAM" id="MobiDB-lite"/>
    </source>
</evidence>
<dbReference type="WBParaSite" id="maker-uti_cns_0009783-snap-gene-0.9-mRNA-1">
    <property type="protein sequence ID" value="maker-uti_cns_0009783-snap-gene-0.9-mRNA-1"/>
    <property type="gene ID" value="maker-uti_cns_0009783-snap-gene-0.9"/>
</dbReference>
<feature type="compositionally biased region" description="Low complexity" evidence="1">
    <location>
        <begin position="181"/>
        <end position="191"/>
    </location>
</feature>
<organism evidence="2 3">
    <name type="scientific">Macrostomum lignano</name>
    <dbReference type="NCBI Taxonomy" id="282301"/>
    <lineage>
        <taxon>Eukaryota</taxon>
        <taxon>Metazoa</taxon>
        <taxon>Spiralia</taxon>
        <taxon>Lophotrochozoa</taxon>
        <taxon>Platyhelminthes</taxon>
        <taxon>Rhabditophora</taxon>
        <taxon>Macrostomorpha</taxon>
        <taxon>Macrostomida</taxon>
        <taxon>Macrostomidae</taxon>
        <taxon>Macrostomum</taxon>
    </lineage>
</organism>
<name>A0A1I8I3H6_9PLAT</name>